<dbReference type="AlphaFoldDB" id="A0A0F9F907"/>
<accession>A0A0F9F907</accession>
<comment type="caution">
    <text evidence="1">The sequence shown here is derived from an EMBL/GenBank/DDBJ whole genome shotgun (WGS) entry which is preliminary data.</text>
</comment>
<dbReference type="EMBL" id="LAZR01022185">
    <property type="protein sequence ID" value="KKL82753.1"/>
    <property type="molecule type" value="Genomic_DNA"/>
</dbReference>
<reference evidence="1" key="1">
    <citation type="journal article" date="2015" name="Nature">
        <title>Complex archaea that bridge the gap between prokaryotes and eukaryotes.</title>
        <authorList>
            <person name="Spang A."/>
            <person name="Saw J.H."/>
            <person name="Jorgensen S.L."/>
            <person name="Zaremba-Niedzwiedzka K."/>
            <person name="Martijn J."/>
            <person name="Lind A.E."/>
            <person name="van Eijk R."/>
            <person name="Schleper C."/>
            <person name="Guy L."/>
            <person name="Ettema T.J."/>
        </authorList>
    </citation>
    <scope>NUCLEOTIDE SEQUENCE</scope>
</reference>
<evidence type="ECO:0000313" key="1">
    <source>
        <dbReference type="EMBL" id="KKL82753.1"/>
    </source>
</evidence>
<name>A0A0F9F907_9ZZZZ</name>
<gene>
    <name evidence="1" type="ORF">LCGC14_1981660</name>
</gene>
<proteinExistence type="predicted"/>
<protein>
    <submittedName>
        <fullName evidence="1">Uncharacterized protein</fullName>
    </submittedName>
</protein>
<organism evidence="1">
    <name type="scientific">marine sediment metagenome</name>
    <dbReference type="NCBI Taxonomy" id="412755"/>
    <lineage>
        <taxon>unclassified sequences</taxon>
        <taxon>metagenomes</taxon>
        <taxon>ecological metagenomes</taxon>
    </lineage>
</organism>
<sequence>MKLYKITDKYKKTMNECHWGEGVTHKAKGKGSELCSGDFIHAYRNPYMAIFHNPVGGNYDENKMLLWEARGRVVKYDGMKVGCRTLTTVRKIEKPILTTEQRVEIGIRCALEVHKEKGFIEWAKKWLSGEDRSGAAAGAAARAAARAAAGDAGDAAWAARDAARGAARGAARAAARAAAGDAQIDKLLTYFKL</sequence>